<evidence type="ECO:0000313" key="7">
    <source>
        <dbReference type="EMBL" id="MBO0332662.1"/>
    </source>
</evidence>
<evidence type="ECO:0000256" key="4">
    <source>
        <dbReference type="ARBA" id="ARBA00022679"/>
    </source>
</evidence>
<sequence length="171" mass="19137">MIFVTVGHELRFDRLIKGLDNWALDSGYKDIFAQVAELGEEGYKPRNFAWQSFLDPDNFKSRFEGADLIVAHAGMGTIITALTMKKPLLIMPRKGALKETRNDHQIATAEQFARRSGIYVAKDETELGPVLDELIANPPSKINEAASEFAEPQLLQSIRNFIYDGRAPKGL</sequence>
<keyword evidence="5" id="KW-0256">Endoplasmic reticulum</keyword>
<reference evidence="7 8" key="1">
    <citation type="submission" date="2021-03" db="EMBL/GenBank/DDBJ databases">
        <title>Sneathiella sp. CAU 1612 isolated from Kang Won-do.</title>
        <authorList>
            <person name="Kim W."/>
        </authorList>
    </citation>
    <scope>NUCLEOTIDE SEQUENCE [LARGE SCALE GENOMIC DNA]</scope>
    <source>
        <strain evidence="7 8">CAU 1612</strain>
    </source>
</reference>
<evidence type="ECO:0000259" key="6">
    <source>
        <dbReference type="Pfam" id="PF04101"/>
    </source>
</evidence>
<gene>
    <name evidence="7" type="ORF">J0X12_03495</name>
</gene>
<dbReference type="Proteomes" id="UP000664761">
    <property type="component" value="Unassembled WGS sequence"/>
</dbReference>
<organism evidence="7 8">
    <name type="scientific">Sneathiella sedimenti</name>
    <dbReference type="NCBI Taxonomy" id="2816034"/>
    <lineage>
        <taxon>Bacteria</taxon>
        <taxon>Pseudomonadati</taxon>
        <taxon>Pseudomonadota</taxon>
        <taxon>Alphaproteobacteria</taxon>
        <taxon>Sneathiellales</taxon>
        <taxon>Sneathiellaceae</taxon>
        <taxon>Sneathiella</taxon>
    </lineage>
</organism>
<keyword evidence="3" id="KW-0328">Glycosyltransferase</keyword>
<dbReference type="InterPro" id="IPR007235">
    <property type="entry name" value="Glyco_trans_28_C"/>
</dbReference>
<dbReference type="Pfam" id="PF04101">
    <property type="entry name" value="Glyco_tran_28_C"/>
    <property type="match status" value="1"/>
</dbReference>
<evidence type="ECO:0000256" key="2">
    <source>
        <dbReference type="ARBA" id="ARBA00006962"/>
    </source>
</evidence>
<dbReference type="EMBL" id="JAFLNC010000001">
    <property type="protein sequence ID" value="MBO0332662.1"/>
    <property type="molecule type" value="Genomic_DNA"/>
</dbReference>
<comment type="similarity">
    <text evidence="2">Belongs to the glycosyltransferase 28 family.</text>
</comment>
<keyword evidence="4" id="KW-0808">Transferase</keyword>
<dbReference type="RefSeq" id="WP_207042306.1">
    <property type="nucleotide sequence ID" value="NZ_JAFLNC010000001.1"/>
</dbReference>
<comment type="subcellular location">
    <subcellularLocation>
        <location evidence="1">Endoplasmic reticulum</location>
    </subcellularLocation>
</comment>
<evidence type="ECO:0000256" key="3">
    <source>
        <dbReference type="ARBA" id="ARBA00022676"/>
    </source>
</evidence>
<dbReference type="SUPFAM" id="SSF53756">
    <property type="entry name" value="UDP-Glycosyltransferase/glycogen phosphorylase"/>
    <property type="match status" value="1"/>
</dbReference>
<comment type="caution">
    <text evidence="7">The sequence shown here is derived from an EMBL/GenBank/DDBJ whole genome shotgun (WGS) entry which is preliminary data.</text>
</comment>
<name>A0ABS3F2B1_9PROT</name>
<dbReference type="Gene3D" id="3.40.50.2000">
    <property type="entry name" value="Glycogen Phosphorylase B"/>
    <property type="match status" value="1"/>
</dbReference>
<dbReference type="PANTHER" id="PTHR12867:SF6">
    <property type="entry name" value="N-ACETYLGLUCOSAMINYLDIPHOSPHODOLICHOL N-ACETYLGLUCOSAMINYLTRANSFERASE"/>
    <property type="match status" value="1"/>
</dbReference>
<proteinExistence type="inferred from homology"/>
<feature type="domain" description="Glycosyl transferase family 28 C-terminal" evidence="6">
    <location>
        <begin position="35"/>
        <end position="147"/>
    </location>
</feature>
<evidence type="ECO:0000313" key="8">
    <source>
        <dbReference type="Proteomes" id="UP000664761"/>
    </source>
</evidence>
<dbReference type="PANTHER" id="PTHR12867">
    <property type="entry name" value="GLYCOSYL TRANSFERASE-RELATED"/>
    <property type="match status" value="1"/>
</dbReference>
<dbReference type="InterPro" id="IPR039042">
    <property type="entry name" value="Alg13-like"/>
</dbReference>
<evidence type="ECO:0000256" key="5">
    <source>
        <dbReference type="ARBA" id="ARBA00022824"/>
    </source>
</evidence>
<protein>
    <recommendedName>
        <fullName evidence="6">Glycosyl transferase family 28 C-terminal domain-containing protein</fullName>
    </recommendedName>
</protein>
<accession>A0ABS3F2B1</accession>
<keyword evidence="8" id="KW-1185">Reference proteome</keyword>
<evidence type="ECO:0000256" key="1">
    <source>
        <dbReference type="ARBA" id="ARBA00004240"/>
    </source>
</evidence>